<keyword evidence="2" id="KW-0675">Receptor</keyword>
<evidence type="ECO:0000313" key="2">
    <source>
        <dbReference type="EMBL" id="RJT78282.1"/>
    </source>
</evidence>
<dbReference type="Gene3D" id="3.40.50.10140">
    <property type="entry name" value="Toll/interleukin-1 receptor homology (TIR) domain"/>
    <property type="match status" value="1"/>
</dbReference>
<dbReference type="EMBL" id="QZVT01000006">
    <property type="protein sequence ID" value="RJT78282.1"/>
    <property type="molecule type" value="Genomic_DNA"/>
</dbReference>
<dbReference type="Proteomes" id="UP000272560">
    <property type="component" value="Unassembled WGS sequence"/>
</dbReference>
<dbReference type="Pfam" id="PF13676">
    <property type="entry name" value="TIR_2"/>
    <property type="match status" value="1"/>
</dbReference>
<keyword evidence="3" id="KW-1185">Reference proteome</keyword>
<protein>
    <submittedName>
        <fullName evidence="2">Toll/interleukin-1 receptor domain-containing protein</fullName>
    </submittedName>
</protein>
<reference evidence="2 3" key="1">
    <citation type="submission" date="2018-09" db="EMBL/GenBank/DDBJ databases">
        <title>Novel species of Arthrobacter.</title>
        <authorList>
            <person name="Liu Q."/>
            <person name="Xin Y.-H."/>
        </authorList>
    </citation>
    <scope>NUCLEOTIDE SEQUENCE [LARGE SCALE GENOMIC DNA]</scope>
    <source>
        <strain evidence="2 3">Hz2</strain>
    </source>
</reference>
<dbReference type="InterPro" id="IPR000157">
    <property type="entry name" value="TIR_dom"/>
</dbReference>
<dbReference type="AlphaFoldDB" id="A0A3A5M580"/>
<gene>
    <name evidence="2" type="ORF">D6T63_12180</name>
</gene>
<sequence>MTMKVFVSWSGGTSKAFAKEVVWWLNSVLFPVEPWMSDSDISPGDRSLAEIEAGLNGAQFGILCVTAENQTAPWLNFEAGAISKEVNGETGKVVPLLIDMSRPTQLTQSTLSQFQAVVADKAGFEKLAHAVNSAMGDHHRTVEQLNSALETYWPQLQKRLAAVPKGTAPVKPRRKVEDMVEEVLEIVRKLQREEDQIPSSPFLQGGSARAKLHAVDDFLNLHPDGVEEITNVARSALNETGYPGEIVSIELTNSGHGAYVMVVTTTPLPERVTKLVRKRLLNAFPMLGGGMFLPQPSGFEGR</sequence>
<dbReference type="GO" id="GO:0007165">
    <property type="term" value="P:signal transduction"/>
    <property type="evidence" value="ECO:0007669"/>
    <property type="project" value="InterPro"/>
</dbReference>
<dbReference type="OrthoDB" id="122965at2"/>
<comment type="caution">
    <text evidence="2">The sequence shown here is derived from an EMBL/GenBank/DDBJ whole genome shotgun (WGS) entry which is preliminary data.</text>
</comment>
<name>A0A3A5M580_9MICC</name>
<proteinExistence type="predicted"/>
<organism evidence="2 3">
    <name type="scientific">Arthrobacter cheniae</name>
    <dbReference type="NCBI Taxonomy" id="1258888"/>
    <lineage>
        <taxon>Bacteria</taxon>
        <taxon>Bacillati</taxon>
        <taxon>Actinomycetota</taxon>
        <taxon>Actinomycetes</taxon>
        <taxon>Micrococcales</taxon>
        <taxon>Micrococcaceae</taxon>
        <taxon>Arthrobacter</taxon>
    </lineage>
</organism>
<dbReference type="InterPro" id="IPR035897">
    <property type="entry name" value="Toll_tir_struct_dom_sf"/>
</dbReference>
<feature type="domain" description="TIR" evidence="1">
    <location>
        <begin position="5"/>
        <end position="127"/>
    </location>
</feature>
<evidence type="ECO:0000259" key="1">
    <source>
        <dbReference type="Pfam" id="PF13676"/>
    </source>
</evidence>
<dbReference type="SUPFAM" id="SSF52200">
    <property type="entry name" value="Toll/Interleukin receptor TIR domain"/>
    <property type="match status" value="1"/>
</dbReference>
<evidence type="ECO:0000313" key="3">
    <source>
        <dbReference type="Proteomes" id="UP000272560"/>
    </source>
</evidence>
<accession>A0A3A5M580</accession>